<sequence length="72" mass="7726">TGCLDCGTFFCLLGREEGRSSNAGPAAGLSEGPVDSPMVWVQGIFAGGRFVGQCLGWWWAGGHRTWWSFMLG</sequence>
<feature type="non-terminal residue" evidence="1">
    <location>
        <position position="72"/>
    </location>
</feature>
<dbReference type="AlphaFoldDB" id="A0AAD1TLF4"/>
<dbReference type="Proteomes" id="UP001295444">
    <property type="component" value="Unassembled WGS sequence"/>
</dbReference>
<comment type="caution">
    <text evidence="1">The sequence shown here is derived from an EMBL/GenBank/DDBJ whole genome shotgun (WGS) entry which is preliminary data.</text>
</comment>
<name>A0AAD1TLF4_PELCU</name>
<accession>A0AAD1TLF4</accession>
<dbReference type="EMBL" id="CAKOES020000153">
    <property type="protein sequence ID" value="CAH2329997.1"/>
    <property type="molecule type" value="Genomic_DNA"/>
</dbReference>
<gene>
    <name evidence="1" type="ORF">PECUL_23A045112</name>
</gene>
<protein>
    <submittedName>
        <fullName evidence="1">Uncharacterized protein</fullName>
    </submittedName>
</protein>
<organism evidence="1 2">
    <name type="scientific">Pelobates cultripes</name>
    <name type="common">Western spadefoot toad</name>
    <dbReference type="NCBI Taxonomy" id="61616"/>
    <lineage>
        <taxon>Eukaryota</taxon>
        <taxon>Metazoa</taxon>
        <taxon>Chordata</taxon>
        <taxon>Craniata</taxon>
        <taxon>Vertebrata</taxon>
        <taxon>Euteleostomi</taxon>
        <taxon>Amphibia</taxon>
        <taxon>Batrachia</taxon>
        <taxon>Anura</taxon>
        <taxon>Pelobatoidea</taxon>
        <taxon>Pelobatidae</taxon>
        <taxon>Pelobates</taxon>
    </lineage>
</organism>
<evidence type="ECO:0000313" key="2">
    <source>
        <dbReference type="Proteomes" id="UP001295444"/>
    </source>
</evidence>
<feature type="non-terminal residue" evidence="1">
    <location>
        <position position="1"/>
    </location>
</feature>
<reference evidence="1" key="1">
    <citation type="submission" date="2022-03" db="EMBL/GenBank/DDBJ databases">
        <authorList>
            <person name="Alioto T."/>
            <person name="Alioto T."/>
            <person name="Gomez Garrido J."/>
        </authorList>
    </citation>
    <scope>NUCLEOTIDE SEQUENCE</scope>
</reference>
<keyword evidence="2" id="KW-1185">Reference proteome</keyword>
<proteinExistence type="predicted"/>
<evidence type="ECO:0000313" key="1">
    <source>
        <dbReference type="EMBL" id="CAH2329997.1"/>
    </source>
</evidence>